<feature type="domain" description="TRPM SLOG" evidence="11">
    <location>
        <begin position="133"/>
        <end position="370"/>
    </location>
</feature>
<evidence type="ECO:0000256" key="4">
    <source>
        <dbReference type="ARBA" id="ARBA00022989"/>
    </source>
</evidence>
<dbReference type="InterPro" id="IPR057366">
    <property type="entry name" value="TRPM-like"/>
</dbReference>
<evidence type="ECO:0000313" key="15">
    <source>
        <dbReference type="Proteomes" id="UP000663829"/>
    </source>
</evidence>
<gene>
    <name evidence="13" type="ORF">GPM918_LOCUS22162</name>
    <name evidence="14" type="ORF">SRO942_LOCUS22158</name>
</gene>
<comment type="caution">
    <text evidence="13">The sequence shown here is derived from an EMBL/GenBank/DDBJ whole genome shotgun (WGS) entry which is preliminary data.</text>
</comment>
<feature type="region of interest" description="Disordered" evidence="8">
    <location>
        <begin position="41"/>
        <end position="76"/>
    </location>
</feature>
<evidence type="ECO:0000256" key="2">
    <source>
        <dbReference type="ARBA" id="ARBA00022448"/>
    </source>
</evidence>
<comment type="subcellular location">
    <subcellularLocation>
        <location evidence="1">Membrane</location>
        <topology evidence="1">Multi-pass membrane protein</topology>
    </subcellularLocation>
</comment>
<dbReference type="Proteomes" id="UP000663829">
    <property type="component" value="Unassembled WGS sequence"/>
</dbReference>
<evidence type="ECO:0000259" key="11">
    <source>
        <dbReference type="Pfam" id="PF18139"/>
    </source>
</evidence>
<protein>
    <submittedName>
        <fullName evidence="13">Uncharacterized protein</fullName>
    </submittedName>
</protein>
<feature type="transmembrane region" description="Helical" evidence="9">
    <location>
        <begin position="974"/>
        <end position="993"/>
    </location>
</feature>
<keyword evidence="6 9" id="KW-0472">Membrane</keyword>
<feature type="transmembrane region" description="Helical" evidence="9">
    <location>
        <begin position="1040"/>
        <end position="1062"/>
    </location>
</feature>
<keyword evidence="7" id="KW-0407">Ion channel</keyword>
<dbReference type="EMBL" id="CAJOBC010007501">
    <property type="protein sequence ID" value="CAF3934357.1"/>
    <property type="molecule type" value="Genomic_DNA"/>
</dbReference>
<feature type="region of interest" description="Disordered" evidence="8">
    <location>
        <begin position="107"/>
        <end position="127"/>
    </location>
</feature>
<dbReference type="Pfam" id="PF18139">
    <property type="entry name" value="LSDAT_euk"/>
    <property type="match status" value="1"/>
</dbReference>
<feature type="region of interest" description="Disordered" evidence="8">
    <location>
        <begin position="1"/>
        <end position="20"/>
    </location>
</feature>
<proteinExistence type="predicted"/>
<evidence type="ECO:0000313" key="14">
    <source>
        <dbReference type="EMBL" id="CAF3934357.1"/>
    </source>
</evidence>
<organism evidence="13 15">
    <name type="scientific">Didymodactylos carnosus</name>
    <dbReference type="NCBI Taxonomy" id="1234261"/>
    <lineage>
        <taxon>Eukaryota</taxon>
        <taxon>Metazoa</taxon>
        <taxon>Spiralia</taxon>
        <taxon>Gnathifera</taxon>
        <taxon>Rotifera</taxon>
        <taxon>Eurotatoria</taxon>
        <taxon>Bdelloidea</taxon>
        <taxon>Philodinida</taxon>
        <taxon>Philodinidae</taxon>
        <taxon>Didymodactylos</taxon>
    </lineage>
</organism>
<dbReference type="PANTHER" id="PTHR13800">
    <property type="entry name" value="TRANSIENT RECEPTOR POTENTIAL CATION CHANNEL, SUBFAMILY M, MEMBER 6"/>
    <property type="match status" value="1"/>
</dbReference>
<feature type="transmembrane region" description="Helical" evidence="9">
    <location>
        <begin position="1197"/>
        <end position="1217"/>
    </location>
</feature>
<evidence type="ECO:0000256" key="9">
    <source>
        <dbReference type="SAM" id="Phobius"/>
    </source>
</evidence>
<evidence type="ECO:0000259" key="10">
    <source>
        <dbReference type="Pfam" id="PF00520"/>
    </source>
</evidence>
<evidence type="ECO:0000256" key="3">
    <source>
        <dbReference type="ARBA" id="ARBA00022692"/>
    </source>
</evidence>
<keyword evidence="3 9" id="KW-0812">Transmembrane</keyword>
<evidence type="ECO:0000256" key="1">
    <source>
        <dbReference type="ARBA" id="ARBA00004141"/>
    </source>
</evidence>
<feature type="domain" description="Ion transport" evidence="10">
    <location>
        <begin position="894"/>
        <end position="1164"/>
    </location>
</feature>
<dbReference type="Proteomes" id="UP000681722">
    <property type="component" value="Unassembled WGS sequence"/>
</dbReference>
<dbReference type="InterPro" id="IPR050927">
    <property type="entry name" value="TRPM"/>
</dbReference>
<feature type="domain" description="TRPM-like" evidence="12">
    <location>
        <begin position="765"/>
        <end position="877"/>
    </location>
</feature>
<feature type="compositionally biased region" description="Basic and acidic residues" evidence="8">
    <location>
        <begin position="49"/>
        <end position="66"/>
    </location>
</feature>
<evidence type="ECO:0000313" key="13">
    <source>
        <dbReference type="EMBL" id="CAF1170640.1"/>
    </source>
</evidence>
<dbReference type="OrthoDB" id="310870at2759"/>
<dbReference type="InterPro" id="IPR005821">
    <property type="entry name" value="Ion_trans_dom"/>
</dbReference>
<feature type="transmembrane region" description="Helical" evidence="9">
    <location>
        <begin position="999"/>
        <end position="1020"/>
    </location>
</feature>
<feature type="transmembrane region" description="Helical" evidence="9">
    <location>
        <begin position="1141"/>
        <end position="1165"/>
    </location>
</feature>
<dbReference type="PANTHER" id="PTHR13800:SF12">
    <property type="entry name" value="TRANSIENT RECEPTOR POTENTIAL CATION CHANNEL SUBFAMILY M MEMBER-LIKE 2"/>
    <property type="match status" value="1"/>
</dbReference>
<keyword evidence="2" id="KW-0813">Transport</keyword>
<name>A0A814U9P1_9BILA</name>
<evidence type="ECO:0000259" key="12">
    <source>
        <dbReference type="Pfam" id="PF25508"/>
    </source>
</evidence>
<dbReference type="GO" id="GO:0005886">
    <property type="term" value="C:plasma membrane"/>
    <property type="evidence" value="ECO:0007669"/>
    <property type="project" value="TreeGrafter"/>
</dbReference>
<evidence type="ECO:0000256" key="8">
    <source>
        <dbReference type="SAM" id="MobiDB-lite"/>
    </source>
</evidence>
<feature type="transmembrane region" description="Helical" evidence="9">
    <location>
        <begin position="889"/>
        <end position="907"/>
    </location>
</feature>
<dbReference type="Pfam" id="PF25508">
    <property type="entry name" value="TRPM2"/>
    <property type="match status" value="1"/>
</dbReference>
<dbReference type="Pfam" id="PF00520">
    <property type="entry name" value="Ion_trans"/>
    <property type="match status" value="1"/>
</dbReference>
<evidence type="ECO:0000256" key="5">
    <source>
        <dbReference type="ARBA" id="ARBA00023065"/>
    </source>
</evidence>
<dbReference type="InterPro" id="IPR041491">
    <property type="entry name" value="TRPM_SLOG"/>
</dbReference>
<keyword evidence="15" id="KW-1185">Reference proteome</keyword>
<evidence type="ECO:0000256" key="6">
    <source>
        <dbReference type="ARBA" id="ARBA00023136"/>
    </source>
</evidence>
<feature type="compositionally biased region" description="Polar residues" evidence="8">
    <location>
        <begin position="107"/>
        <end position="124"/>
    </location>
</feature>
<accession>A0A814U9P1</accession>
<keyword evidence="5" id="KW-0406">Ion transport</keyword>
<feature type="non-terminal residue" evidence="13">
    <location>
        <position position="1"/>
    </location>
</feature>
<keyword evidence="4 9" id="KW-1133">Transmembrane helix</keyword>
<reference evidence="13" key="1">
    <citation type="submission" date="2021-02" db="EMBL/GenBank/DDBJ databases">
        <authorList>
            <person name="Nowell W R."/>
        </authorList>
    </citation>
    <scope>NUCLEOTIDE SEQUENCE</scope>
</reference>
<dbReference type="EMBL" id="CAJNOQ010007502">
    <property type="protein sequence ID" value="CAF1170640.1"/>
    <property type="molecule type" value="Genomic_DNA"/>
</dbReference>
<sequence length="1224" mass="139663">MTFKRWVTKYNEQSGSEGSKVKDYGQLQFADNDRKSWYIRIGLPPEQTELPRDNTNRDKKPTEHTHSQPTVPDILVTSSERPSAPTIVQLEPINPTEQSVLPCQTSLEQPLNTSKSRRSTTGSNVLKPPMSFAQTVIQFMIDEWKLQTPSLIITVTGGGKSFKFPNPKTYNDFQRGFVAAAVTTSKSNAWIFTNGQSAGIVKVVGDTIAKCRFKNTKTSSQIPVIGLFSWNVLPDADQLEQARLLENVGKDNTRDVADRVILYRAKYLSENETGGGSSLDSNHTHFILLDQNNKEWNRRTGEFLAAIEQEARKQFNTVPMVQIVANGGPLSILRVCRRIRAGIPLVVIKESGRVADIIAEEYEKLYGKGPVSDDEVAAAPEFQTSEVKAFNNAKTKISLMKESKYYLENKLYNADKEILKFFTDETKNPEMTQTIRREYAEMITSTNAYYLIKIFQFRTEHHEYKLNDAMLEVLLREIDSAKPSSDAAVTIENSGRANGLRKQNCRNEELRLAMAWNKFDLVSKSILNDKTIVEWKENELDQGLADALRLNSVQFTDLLIKYGASYDRVRRLLNLTQTYLVVVTNNHGAIDLSKPMKHVNRIGIASDKGIFHDTALVKVGDHISFSRTDSARMNGYVSKVSMKLSIGQRVHAEEVKMLLYVISSTDDSTKFNILSQYSLPLATSKSDGTTETIETPYSDVYLEKGQFLAIGFDSNHLSECRCATANRVTVVATLKHVNQGYKNHEPVEFQENNSIDFSFTLVPVHEFIRNLFLWSLFTSRYEMATFLCSETPNTITAALMACKIYRKASKLTHDSEAIDDYVEKYKEYEIHAAKIIDRCFEEDEDFALELLTTKSQLYLGYTPLQLAEENRCRRFISTKTVQKYLDRQWFGHLFYIGFLGLFSYVLLVEYFPLNIYPGDTRSGLSHLLIPITEIILHILIWGLIIEELKEIVIQFIDKSHLPDKREIQSATNKVVDASAIIFYLIAFVLRFFVNEQIFQVSKIFVAIDLCFWYVRLLHLFAAFERLGVKLLMIFETMKDLLFFVCFVLIFIFAYSISTFALVTTSTQVNWYSDIMNGNGGGPYGNYSYTVVDNGWNWNIVRNVFNWGIWNVFGQVQLMNVSQADNSELYGATNDAYGTTTFILTIMFVFIANVLLLNILIAFVTIQRVQDSAHSQWAYQRFLLVSEYKKKSAFPPPFGTILHISFAVIAPLLIWLKWLTYDRRN</sequence>
<feature type="transmembrane region" description="Helical" evidence="9">
    <location>
        <begin position="927"/>
        <end position="945"/>
    </location>
</feature>
<dbReference type="GO" id="GO:0099604">
    <property type="term" value="F:ligand-gated calcium channel activity"/>
    <property type="evidence" value="ECO:0007669"/>
    <property type="project" value="TreeGrafter"/>
</dbReference>
<dbReference type="AlphaFoldDB" id="A0A814U9P1"/>
<evidence type="ECO:0000256" key="7">
    <source>
        <dbReference type="ARBA" id="ARBA00023303"/>
    </source>
</evidence>